<keyword evidence="5" id="KW-0665">Pyrimidine biosynthesis</keyword>
<dbReference type="PANTHER" id="PTHR48109:SF3">
    <property type="entry name" value="SLL0744 PROTEIN"/>
    <property type="match status" value="1"/>
</dbReference>
<evidence type="ECO:0000256" key="3">
    <source>
        <dbReference type="ARBA" id="ARBA00022630"/>
    </source>
</evidence>
<keyword evidence="4" id="KW-0288">FMN</keyword>
<protein>
    <submittedName>
        <fullName evidence="8">Dihydroorotate dehydrogenase-like protein</fullName>
    </submittedName>
</protein>
<dbReference type="NCBIfam" id="NF005741">
    <property type="entry name" value="PRK07565.1"/>
    <property type="match status" value="1"/>
</dbReference>
<evidence type="ECO:0000256" key="1">
    <source>
        <dbReference type="ARBA" id="ARBA00001917"/>
    </source>
</evidence>
<evidence type="ECO:0000313" key="8">
    <source>
        <dbReference type="EMBL" id="MBC2601375.1"/>
    </source>
</evidence>
<reference evidence="8 9" key="1">
    <citation type="submission" date="2020-07" db="EMBL/GenBank/DDBJ databases">
        <authorList>
            <person name="Feng X."/>
        </authorList>
    </citation>
    <scope>NUCLEOTIDE SEQUENCE [LARGE SCALE GENOMIC DNA]</scope>
    <source>
        <strain evidence="8 9">JCM14086</strain>
    </source>
</reference>
<dbReference type="AlphaFoldDB" id="A0A7X1AWN3"/>
<sequence length="332" mass="36456">MSVELKTNYLGLELKHPLIVGASPLVDQLPKIRELEDAGAAAIVMHSLFEEQITSNEEGIDAHIHSHEETYAEATSYFPGDVDFALGPDTYLERIAEIKEIVSVPVIGSLNGRTPTGWTSFAKDIESAGADALELNLYFQPTDSEISSEELEAHAASTVESVCQKVSIPVAVKLSPYFSSLPHFVRRLEKAGAKAVVLFNRFYQPDIDIVNLETVPALRLSDSSELLLRLRWLAILRDRFSVDLSCSGGVHTSDDAIKAIMAGADTVQMVSSLLQKGPSHLATVLEKMTLWLGEFDYKSIADARGSMSHRNTPNPEAVERANYLKILQSWSS</sequence>
<proteinExistence type="predicted"/>
<dbReference type="InterPro" id="IPR005720">
    <property type="entry name" value="Dihydroorotate_DH_cat"/>
</dbReference>
<comment type="cofactor">
    <cofactor evidence="1">
        <name>FMN</name>
        <dbReference type="ChEBI" id="CHEBI:58210"/>
    </cofactor>
</comment>
<dbReference type="SUPFAM" id="SSF51395">
    <property type="entry name" value="FMN-linked oxidoreductases"/>
    <property type="match status" value="1"/>
</dbReference>
<comment type="pathway">
    <text evidence="2">Pyrimidine metabolism; UMP biosynthesis via de novo pathway.</text>
</comment>
<dbReference type="InterPro" id="IPR050074">
    <property type="entry name" value="DHO_dehydrogenase"/>
</dbReference>
<evidence type="ECO:0000256" key="2">
    <source>
        <dbReference type="ARBA" id="ARBA00004725"/>
    </source>
</evidence>
<name>A0A7X1AWN3_9BACT</name>
<dbReference type="Proteomes" id="UP000525652">
    <property type="component" value="Unassembled WGS sequence"/>
</dbReference>
<evidence type="ECO:0000256" key="6">
    <source>
        <dbReference type="ARBA" id="ARBA00023002"/>
    </source>
</evidence>
<dbReference type="GO" id="GO:0044205">
    <property type="term" value="P:'de novo' UMP biosynthetic process"/>
    <property type="evidence" value="ECO:0007669"/>
    <property type="project" value="UniProtKB-UniPathway"/>
</dbReference>
<dbReference type="Gene3D" id="3.20.20.70">
    <property type="entry name" value="Aldolase class I"/>
    <property type="match status" value="1"/>
</dbReference>
<accession>A0A7X1AWN3</accession>
<dbReference type="GO" id="GO:0006207">
    <property type="term" value="P:'de novo' pyrimidine nucleobase biosynthetic process"/>
    <property type="evidence" value="ECO:0007669"/>
    <property type="project" value="TreeGrafter"/>
</dbReference>
<evidence type="ECO:0000313" key="9">
    <source>
        <dbReference type="Proteomes" id="UP000525652"/>
    </source>
</evidence>
<dbReference type="GO" id="GO:0005737">
    <property type="term" value="C:cytoplasm"/>
    <property type="evidence" value="ECO:0007669"/>
    <property type="project" value="InterPro"/>
</dbReference>
<dbReference type="InterPro" id="IPR012135">
    <property type="entry name" value="Dihydroorotate_DH_1_2"/>
</dbReference>
<keyword evidence="6" id="KW-0560">Oxidoreductase</keyword>
<comment type="caution">
    <text evidence="8">The sequence shown here is derived from an EMBL/GenBank/DDBJ whole genome shotgun (WGS) entry which is preliminary data.</text>
</comment>
<feature type="domain" description="Dihydroorotate dehydrogenase catalytic" evidence="7">
    <location>
        <begin position="87"/>
        <end position="288"/>
    </location>
</feature>
<dbReference type="Pfam" id="PF01180">
    <property type="entry name" value="DHO_dh"/>
    <property type="match status" value="1"/>
</dbReference>
<dbReference type="CDD" id="cd04739">
    <property type="entry name" value="DHOD_like"/>
    <property type="match status" value="1"/>
</dbReference>
<dbReference type="GO" id="GO:0004152">
    <property type="term" value="F:dihydroorotate dehydrogenase activity"/>
    <property type="evidence" value="ECO:0007669"/>
    <property type="project" value="InterPro"/>
</dbReference>
<keyword evidence="3" id="KW-0285">Flavoprotein</keyword>
<dbReference type="RefSeq" id="WP_185692091.1">
    <property type="nucleotide sequence ID" value="NZ_JACHVA010000053.1"/>
</dbReference>
<dbReference type="PANTHER" id="PTHR48109">
    <property type="entry name" value="DIHYDROOROTATE DEHYDROGENASE (QUINONE), MITOCHONDRIAL-RELATED"/>
    <property type="match status" value="1"/>
</dbReference>
<dbReference type="EMBL" id="JACHVA010000053">
    <property type="protein sequence ID" value="MBC2601375.1"/>
    <property type="molecule type" value="Genomic_DNA"/>
</dbReference>
<gene>
    <name evidence="8" type="ORF">H5P30_06250</name>
</gene>
<dbReference type="InterPro" id="IPR013785">
    <property type="entry name" value="Aldolase_TIM"/>
</dbReference>
<evidence type="ECO:0000256" key="4">
    <source>
        <dbReference type="ARBA" id="ARBA00022643"/>
    </source>
</evidence>
<evidence type="ECO:0000259" key="7">
    <source>
        <dbReference type="Pfam" id="PF01180"/>
    </source>
</evidence>
<dbReference type="UniPathway" id="UPA00070"/>
<dbReference type="PIRSF" id="PIRSF000164">
    <property type="entry name" value="DHO_oxidase"/>
    <property type="match status" value="1"/>
</dbReference>
<organism evidence="8 9">
    <name type="scientific">Puniceicoccus vermicola</name>
    <dbReference type="NCBI Taxonomy" id="388746"/>
    <lineage>
        <taxon>Bacteria</taxon>
        <taxon>Pseudomonadati</taxon>
        <taxon>Verrucomicrobiota</taxon>
        <taxon>Opitutia</taxon>
        <taxon>Puniceicoccales</taxon>
        <taxon>Puniceicoccaceae</taxon>
        <taxon>Puniceicoccus</taxon>
    </lineage>
</organism>
<keyword evidence="9" id="KW-1185">Reference proteome</keyword>
<evidence type="ECO:0000256" key="5">
    <source>
        <dbReference type="ARBA" id="ARBA00022975"/>
    </source>
</evidence>